<dbReference type="AlphaFoldDB" id="A0AA38T622"/>
<evidence type="ECO:0000259" key="2">
    <source>
        <dbReference type="Pfam" id="PF13966"/>
    </source>
</evidence>
<dbReference type="PANTHER" id="PTHR31170:SF25">
    <property type="entry name" value="BNAA09G04570D PROTEIN"/>
    <property type="match status" value="1"/>
</dbReference>
<dbReference type="InterPro" id="IPR026960">
    <property type="entry name" value="RVT-Znf"/>
</dbReference>
<evidence type="ECO:0000256" key="1">
    <source>
        <dbReference type="SAM" id="MobiDB-lite"/>
    </source>
</evidence>
<protein>
    <recommendedName>
        <fullName evidence="2">Reverse transcriptase zinc-binding domain-containing protein</fullName>
    </recommendedName>
</protein>
<dbReference type="Pfam" id="PF13966">
    <property type="entry name" value="zf-RVT"/>
    <property type="match status" value="1"/>
</dbReference>
<comment type="caution">
    <text evidence="3">The sequence shown here is derived from an EMBL/GenBank/DDBJ whole genome shotgun (WGS) entry which is preliminary data.</text>
</comment>
<sequence>MANVDIEVGVGGGETEPTNKKWWSWSKPEPYKSDVEILLMCKDMGEELTKKPSPSINMIRSSDHNVKPKFFHPQVVSIGPLHREDGALKPFEDQKTTHLHHLLGKLKDKPEIILDKCLEKVYASIDRIRECYGETITYTYSDLAKMMVMDACFILDFLFPSEEHRRSTSRNAILTHSIFRDLVLLENQIPFFVLQDIFDCTISKIQTCPLTFGVLMHLKFIIPFDVHGAISVDGPNNYKHILDLVYKCYKPQDASSSDQLSRVTTMFSARELAKAGVKFNPNPDHKWKLDMKFTSSWGNATLTMPPMRIEESTACVLCNLAAYERVFPEVGNYITSYVFAMKMLLDTKEDVLKRVNNQVVGNGSSNLEPAAPPLEVACVEAARVAGGREGGGGTWKNILSINEDMERVNLDLNWFFSKSLRNCANTFFWTNLWCCLESLGARFPRLLALDRNWLCTVADKIKTSAQGVVVFARNGTRLYPLKVIIHSWQVNLDRIPTKANLEKRGVHIDNALCGLCSEALENKEHIFLECIKAKKVWNHLSVWWNRLQDLRTQALIRIGSTNAPGGYSSRVNTMKEVVAQAYLWLI</sequence>
<proteinExistence type="predicted"/>
<gene>
    <name evidence="3" type="ORF">OSB04_021313</name>
</gene>
<evidence type="ECO:0000313" key="4">
    <source>
        <dbReference type="Proteomes" id="UP001172457"/>
    </source>
</evidence>
<feature type="domain" description="Reverse transcriptase zinc-binding" evidence="2">
    <location>
        <begin position="479"/>
        <end position="537"/>
    </location>
</feature>
<dbReference type="Proteomes" id="UP001172457">
    <property type="component" value="Chromosome 5"/>
</dbReference>
<organism evidence="3 4">
    <name type="scientific">Centaurea solstitialis</name>
    <name type="common">yellow star-thistle</name>
    <dbReference type="NCBI Taxonomy" id="347529"/>
    <lineage>
        <taxon>Eukaryota</taxon>
        <taxon>Viridiplantae</taxon>
        <taxon>Streptophyta</taxon>
        <taxon>Embryophyta</taxon>
        <taxon>Tracheophyta</taxon>
        <taxon>Spermatophyta</taxon>
        <taxon>Magnoliopsida</taxon>
        <taxon>eudicotyledons</taxon>
        <taxon>Gunneridae</taxon>
        <taxon>Pentapetalae</taxon>
        <taxon>asterids</taxon>
        <taxon>campanulids</taxon>
        <taxon>Asterales</taxon>
        <taxon>Asteraceae</taxon>
        <taxon>Carduoideae</taxon>
        <taxon>Cardueae</taxon>
        <taxon>Centaureinae</taxon>
        <taxon>Centaurea</taxon>
    </lineage>
</organism>
<dbReference type="PANTHER" id="PTHR31170">
    <property type="entry name" value="BNAC04G53230D PROTEIN"/>
    <property type="match status" value="1"/>
</dbReference>
<feature type="region of interest" description="Disordered" evidence="1">
    <location>
        <begin position="1"/>
        <end position="21"/>
    </location>
</feature>
<reference evidence="3" key="1">
    <citation type="submission" date="2023-03" db="EMBL/GenBank/DDBJ databases">
        <title>Chromosome-scale reference genome and RAD-based genetic map of yellow starthistle (Centaurea solstitialis) reveal putative structural variation and QTLs associated with invader traits.</title>
        <authorList>
            <person name="Reatini B."/>
            <person name="Cang F.A."/>
            <person name="Jiang Q."/>
            <person name="Mckibben M.T.W."/>
            <person name="Barker M.S."/>
            <person name="Rieseberg L.H."/>
            <person name="Dlugosch K.M."/>
        </authorList>
    </citation>
    <scope>NUCLEOTIDE SEQUENCE</scope>
    <source>
        <strain evidence="3">CAN-66</strain>
        <tissue evidence="3">Leaf</tissue>
    </source>
</reference>
<dbReference type="Pfam" id="PF03140">
    <property type="entry name" value="DUF247"/>
    <property type="match status" value="1"/>
</dbReference>
<keyword evidence="4" id="KW-1185">Reference proteome</keyword>
<accession>A0AA38T622</accession>
<dbReference type="EMBL" id="JARYMX010000005">
    <property type="protein sequence ID" value="KAJ9548770.1"/>
    <property type="molecule type" value="Genomic_DNA"/>
</dbReference>
<name>A0AA38T622_9ASTR</name>
<evidence type="ECO:0000313" key="3">
    <source>
        <dbReference type="EMBL" id="KAJ9548770.1"/>
    </source>
</evidence>
<dbReference type="InterPro" id="IPR004158">
    <property type="entry name" value="DUF247_pln"/>
</dbReference>